<reference evidence="4" key="1">
    <citation type="submission" date="2020-05" db="EMBL/GenBank/DDBJ databases">
        <authorList>
            <person name="Chiriac C."/>
            <person name="Salcher M."/>
            <person name="Ghai R."/>
            <person name="Kavagutti S V."/>
        </authorList>
    </citation>
    <scope>NUCLEOTIDE SEQUENCE</scope>
</reference>
<organism evidence="4">
    <name type="scientific">freshwater metagenome</name>
    <dbReference type="NCBI Taxonomy" id="449393"/>
    <lineage>
        <taxon>unclassified sequences</taxon>
        <taxon>metagenomes</taxon>
        <taxon>ecological metagenomes</taxon>
    </lineage>
</organism>
<name>A0A6J7ASA3_9ZZZZ</name>
<sequence>MRDARINLGGRDARIISGAVEAWTPERADVVVADPARSGLGKLGVAKIAGTRASRVVLVSCDPAAFARDAQLLKAKKYRLERCTIVDLFPQTSHVEVVSSFVPDAPDD</sequence>
<dbReference type="InterPro" id="IPR030391">
    <property type="entry name" value="MeTrfase_TrmA_CS"/>
</dbReference>
<evidence type="ECO:0000313" key="4">
    <source>
        <dbReference type="EMBL" id="CAB4835872.1"/>
    </source>
</evidence>
<dbReference type="Gene3D" id="3.40.50.150">
    <property type="entry name" value="Vaccinia Virus protein VP39"/>
    <property type="match status" value="1"/>
</dbReference>
<dbReference type="PROSITE" id="PS51687">
    <property type="entry name" value="SAM_MT_RNA_M5U"/>
    <property type="match status" value="1"/>
</dbReference>
<dbReference type="PANTHER" id="PTHR11061">
    <property type="entry name" value="RNA M5U METHYLTRANSFERASE"/>
    <property type="match status" value="1"/>
</dbReference>
<keyword evidence="1" id="KW-0489">Methyltransferase</keyword>
<dbReference type="InterPro" id="IPR029063">
    <property type="entry name" value="SAM-dependent_MTases_sf"/>
</dbReference>
<dbReference type="PROSITE" id="PS01231">
    <property type="entry name" value="TRMA_2"/>
    <property type="match status" value="1"/>
</dbReference>
<dbReference type="PANTHER" id="PTHR11061:SF30">
    <property type="entry name" value="TRNA (URACIL(54)-C(5))-METHYLTRANSFERASE"/>
    <property type="match status" value="1"/>
</dbReference>
<keyword evidence="3" id="KW-0949">S-adenosyl-L-methionine</keyword>
<dbReference type="GO" id="GO:0070041">
    <property type="term" value="F:rRNA (uridine-C5-)-methyltransferase activity"/>
    <property type="evidence" value="ECO:0007669"/>
    <property type="project" value="TreeGrafter"/>
</dbReference>
<dbReference type="InterPro" id="IPR010280">
    <property type="entry name" value="U5_MeTrfase_fam"/>
</dbReference>
<keyword evidence="2" id="KW-0808">Transferase</keyword>
<dbReference type="SUPFAM" id="SSF53335">
    <property type="entry name" value="S-adenosyl-L-methionine-dependent methyltransferases"/>
    <property type="match status" value="1"/>
</dbReference>
<proteinExistence type="predicted"/>
<evidence type="ECO:0000256" key="2">
    <source>
        <dbReference type="ARBA" id="ARBA00022679"/>
    </source>
</evidence>
<accession>A0A6J7ASA3</accession>
<dbReference type="AlphaFoldDB" id="A0A6J7ASA3"/>
<dbReference type="GO" id="GO:0070475">
    <property type="term" value="P:rRNA base methylation"/>
    <property type="evidence" value="ECO:0007669"/>
    <property type="project" value="TreeGrafter"/>
</dbReference>
<evidence type="ECO:0000256" key="3">
    <source>
        <dbReference type="ARBA" id="ARBA00022691"/>
    </source>
</evidence>
<evidence type="ECO:0000256" key="1">
    <source>
        <dbReference type="ARBA" id="ARBA00022603"/>
    </source>
</evidence>
<protein>
    <submittedName>
        <fullName evidence="4">Unannotated protein</fullName>
    </submittedName>
</protein>
<dbReference type="Pfam" id="PF05958">
    <property type="entry name" value="tRNA_U5-meth_tr"/>
    <property type="match status" value="1"/>
</dbReference>
<dbReference type="EMBL" id="CAFABA010000148">
    <property type="protein sequence ID" value="CAB4835872.1"/>
    <property type="molecule type" value="Genomic_DNA"/>
</dbReference>
<gene>
    <name evidence="4" type="ORF">UFOPK3139_02659</name>
</gene>